<reference evidence="3" key="1">
    <citation type="journal article" date="2019" name="Int. J. Syst. Evol. Microbiol.">
        <title>The Global Catalogue of Microorganisms (GCM) 10K type strain sequencing project: providing services to taxonomists for standard genome sequencing and annotation.</title>
        <authorList>
            <consortium name="The Broad Institute Genomics Platform"/>
            <consortium name="The Broad Institute Genome Sequencing Center for Infectious Disease"/>
            <person name="Wu L."/>
            <person name="Ma J."/>
        </authorList>
    </citation>
    <scope>NUCLEOTIDE SEQUENCE [LARGE SCALE GENOMIC DNA]</scope>
    <source>
        <strain evidence="3">JCM 18015</strain>
    </source>
</reference>
<evidence type="ECO:0000313" key="2">
    <source>
        <dbReference type="EMBL" id="GAA5072200.1"/>
    </source>
</evidence>
<dbReference type="RefSeq" id="WP_259550237.1">
    <property type="nucleotide sequence ID" value="NZ_BAABHW010000002.1"/>
</dbReference>
<accession>A0ABP9LBW7</accession>
<evidence type="ECO:0000256" key="1">
    <source>
        <dbReference type="SAM" id="MobiDB-lite"/>
    </source>
</evidence>
<comment type="caution">
    <text evidence="2">The sequence shown here is derived from an EMBL/GenBank/DDBJ whole genome shotgun (WGS) entry which is preliminary data.</text>
</comment>
<sequence>MSLLNKLSLTLIALLVVMAAALWIGMRPASAGVFGTPTGGWGSDAPAPAPAPGPRGGGFASSAGGSPNV</sequence>
<evidence type="ECO:0000313" key="3">
    <source>
        <dbReference type="Proteomes" id="UP001499910"/>
    </source>
</evidence>
<dbReference type="Proteomes" id="UP001499910">
    <property type="component" value="Unassembled WGS sequence"/>
</dbReference>
<keyword evidence="3" id="KW-1185">Reference proteome</keyword>
<feature type="compositionally biased region" description="Low complexity" evidence="1">
    <location>
        <begin position="60"/>
        <end position="69"/>
    </location>
</feature>
<feature type="region of interest" description="Disordered" evidence="1">
    <location>
        <begin position="37"/>
        <end position="69"/>
    </location>
</feature>
<gene>
    <name evidence="2" type="ORF">GCM10023209_16800</name>
</gene>
<protein>
    <submittedName>
        <fullName evidence="2">Uncharacterized protein</fullName>
    </submittedName>
</protein>
<proteinExistence type="predicted"/>
<name>A0ABP9LBW7_9RHOB</name>
<dbReference type="EMBL" id="BAABHW010000002">
    <property type="protein sequence ID" value="GAA5072200.1"/>
    <property type="molecule type" value="Genomic_DNA"/>
</dbReference>
<organism evidence="2 3">
    <name type="scientific">[Roseibacterium] beibuensis</name>
    <dbReference type="NCBI Taxonomy" id="1193142"/>
    <lineage>
        <taxon>Bacteria</taxon>
        <taxon>Pseudomonadati</taxon>
        <taxon>Pseudomonadota</taxon>
        <taxon>Alphaproteobacteria</taxon>
        <taxon>Rhodobacterales</taxon>
        <taxon>Roseobacteraceae</taxon>
        <taxon>Roseicyclus</taxon>
    </lineage>
</organism>